<dbReference type="SUPFAM" id="SSF81383">
    <property type="entry name" value="F-box domain"/>
    <property type="match status" value="1"/>
</dbReference>
<feature type="compositionally biased region" description="Polar residues" evidence="1">
    <location>
        <begin position="1"/>
        <end position="16"/>
    </location>
</feature>
<dbReference type="GO" id="GO:0031146">
    <property type="term" value="P:SCF-dependent proteasomal ubiquitin-dependent protein catabolic process"/>
    <property type="evidence" value="ECO:0007669"/>
    <property type="project" value="TreeGrafter"/>
</dbReference>
<proteinExistence type="predicted"/>
<dbReference type="SMART" id="SM00256">
    <property type="entry name" value="FBOX"/>
    <property type="match status" value="1"/>
</dbReference>
<organism evidence="3 4">
    <name type="scientific">Steinernema hermaphroditum</name>
    <dbReference type="NCBI Taxonomy" id="289476"/>
    <lineage>
        <taxon>Eukaryota</taxon>
        <taxon>Metazoa</taxon>
        <taxon>Ecdysozoa</taxon>
        <taxon>Nematoda</taxon>
        <taxon>Chromadorea</taxon>
        <taxon>Rhabditida</taxon>
        <taxon>Tylenchina</taxon>
        <taxon>Panagrolaimomorpha</taxon>
        <taxon>Strongyloidoidea</taxon>
        <taxon>Steinernematidae</taxon>
        <taxon>Steinernema</taxon>
    </lineage>
</organism>
<dbReference type="EMBL" id="JAUCMV010000005">
    <property type="protein sequence ID" value="KAK0395401.1"/>
    <property type="molecule type" value="Genomic_DNA"/>
</dbReference>
<dbReference type="InterPro" id="IPR032675">
    <property type="entry name" value="LRR_dom_sf"/>
</dbReference>
<dbReference type="InterPro" id="IPR001810">
    <property type="entry name" value="F-box_dom"/>
</dbReference>
<evidence type="ECO:0000313" key="3">
    <source>
        <dbReference type="EMBL" id="KAK0395401.1"/>
    </source>
</evidence>
<dbReference type="Gene3D" id="3.80.10.10">
    <property type="entry name" value="Ribonuclease Inhibitor"/>
    <property type="match status" value="1"/>
</dbReference>
<reference evidence="3" key="1">
    <citation type="submission" date="2023-06" db="EMBL/GenBank/DDBJ databases">
        <title>Genomic analysis of the entomopathogenic nematode Steinernema hermaphroditum.</title>
        <authorList>
            <person name="Schwarz E.M."/>
            <person name="Heppert J.K."/>
            <person name="Baniya A."/>
            <person name="Schwartz H.T."/>
            <person name="Tan C.-H."/>
            <person name="Antoshechkin I."/>
            <person name="Sternberg P.W."/>
            <person name="Goodrich-Blair H."/>
            <person name="Dillman A.R."/>
        </authorList>
    </citation>
    <scope>NUCLEOTIDE SEQUENCE</scope>
    <source>
        <strain evidence="3">PS9179</strain>
        <tissue evidence="3">Whole animal</tissue>
    </source>
</reference>
<dbReference type="GO" id="GO:0019005">
    <property type="term" value="C:SCF ubiquitin ligase complex"/>
    <property type="evidence" value="ECO:0007669"/>
    <property type="project" value="TreeGrafter"/>
</dbReference>
<dbReference type="Proteomes" id="UP001175271">
    <property type="component" value="Unassembled WGS sequence"/>
</dbReference>
<keyword evidence="4" id="KW-1185">Reference proteome</keyword>
<feature type="region of interest" description="Disordered" evidence="1">
    <location>
        <begin position="1"/>
        <end position="34"/>
    </location>
</feature>
<evidence type="ECO:0000259" key="2">
    <source>
        <dbReference type="PROSITE" id="PS50181"/>
    </source>
</evidence>
<dbReference type="PANTHER" id="PTHR13318:SF235">
    <property type="entry name" value="F-BOX DOMAIN-CONTAINING PROTEIN"/>
    <property type="match status" value="1"/>
</dbReference>
<name>A0AA39LF35_9BILA</name>
<evidence type="ECO:0000256" key="1">
    <source>
        <dbReference type="SAM" id="MobiDB-lite"/>
    </source>
</evidence>
<dbReference type="Pfam" id="PF12937">
    <property type="entry name" value="F-box-like"/>
    <property type="match status" value="1"/>
</dbReference>
<gene>
    <name evidence="3" type="ORF">QR680_001263</name>
</gene>
<sequence length="435" mass="50476">MDRQGNLSGEQLNAYSTPEVKSRKRSASLGAETKSRSLTAFMAPARKIRDTPVSKKRMTDGRENTETTKVVAVPKYLDLFDERGIPPEIISHIMAFLPRKSLLDMALTCHRMKAIAFRFPKLWDNVILRRKPHNESWIHSIITRGVRSLKITECTVVRDMFHMPQEQKEEVGFNTFKPKFEELEISCLAGPMHADFFSGIFDRTTSLKNLSIERSVIELDMAEAIARNTHLEKLNMCTCRNVTADACRIIFESCKNIKELNLSSIDIPAQQFNELIQMLPRELKRLSLSNINNQYWTENTSRWLIERCPRLWELDISDVFGHDINHLLFLLHGLPNITHLHISRLRNIDRNELVRLPRTIIRLSAFSMVSREIIELLQHLNPKLQVNECPLIHIARFPMVQGNGNLRVPETEEPDDIRFFFVRPQADNNDWLTEE</sequence>
<dbReference type="SUPFAM" id="SSF52047">
    <property type="entry name" value="RNI-like"/>
    <property type="match status" value="1"/>
</dbReference>
<feature type="domain" description="F-box" evidence="2">
    <location>
        <begin position="79"/>
        <end position="126"/>
    </location>
</feature>
<accession>A0AA39LF35</accession>
<evidence type="ECO:0000313" key="4">
    <source>
        <dbReference type="Proteomes" id="UP001175271"/>
    </source>
</evidence>
<dbReference type="AlphaFoldDB" id="A0AA39LF35"/>
<comment type="caution">
    <text evidence="3">The sequence shown here is derived from an EMBL/GenBank/DDBJ whole genome shotgun (WGS) entry which is preliminary data.</text>
</comment>
<dbReference type="PANTHER" id="PTHR13318">
    <property type="entry name" value="PARTNER OF PAIRED, ISOFORM B-RELATED"/>
    <property type="match status" value="1"/>
</dbReference>
<dbReference type="PROSITE" id="PS50181">
    <property type="entry name" value="FBOX"/>
    <property type="match status" value="1"/>
</dbReference>
<dbReference type="CDD" id="cd09917">
    <property type="entry name" value="F-box_SF"/>
    <property type="match status" value="1"/>
</dbReference>
<dbReference type="InterPro" id="IPR036047">
    <property type="entry name" value="F-box-like_dom_sf"/>
</dbReference>
<protein>
    <recommendedName>
        <fullName evidence="2">F-box domain-containing protein</fullName>
    </recommendedName>
</protein>